<dbReference type="AlphaFoldDB" id="A0A4Q5LQS8"/>
<feature type="domain" description="Rad50/SbcC-type AAA" evidence="2">
    <location>
        <begin position="8"/>
        <end position="304"/>
    </location>
</feature>
<dbReference type="RefSeq" id="WP_130024275.1">
    <property type="nucleotide sequence ID" value="NZ_SEWF01000090.1"/>
</dbReference>
<dbReference type="OrthoDB" id="7029750at2"/>
<keyword evidence="4" id="KW-1185">Reference proteome</keyword>
<evidence type="ECO:0000313" key="4">
    <source>
        <dbReference type="Proteomes" id="UP000293162"/>
    </source>
</evidence>
<sequence>MASIINQISFQNFFNYYGPLEDNTYEFSTGVNIVVADNGGGKSKFFNGFLWIFYDEILDSDTKTRKTIKNQAVKVCSDKAKYEAIVNDLIDCNVAIEFSDNRFRYRICKGFRIKKLKSDASLIDGSDWQVFFKGLEVSKRDIQLLEFHEVYDEDEQRRILDKLIQPNLREYSLFQGEEIDKLIDFNQADSLNRAVKTLTDINKYEELEKITKYVADRAEKDLNEKVSSNDTASQNYMIKLGEKEKKKTSLTHELEKLKSYEHSYTENKAEVDRLETLNENAEARKDFDDKIKEQNNKFKSIKEDYDRLVEKLNERFFDGNFGWIAMGCGKEIVSFKEKLNRYREERILKKAAILSEDKHNHINLLPPDSPDTVTLQTMIEREHCYVCNREAKKDTEEWKHIVSLLYRKESGQNKSVQIFKNDLNDFFGDIQLGAQSYVGRIEGIENSILRTREKEQDLLDRITKVKDKIKSLKDERSHLIIGDEDNMTDARQIMAQYRGALSRLQKSEDDIVKSKTTIESLNDLIRKDEFELSRMRPQDTPKEYEIHLDIASDIRNAAQRTRVRVFNDMILKLEKEANQHFQNLIKYNELAGGILKFDKNPRGTIDFNYVDEEGNEVSGASEGFQRMKVLAVLMAIISVNPYGYLYPLLADAPLSAFGQGFIKGFFEETEKVFPQSIILIKDLYDIESENKLNKLGNELLNNDSVSTIYLNQIPGNLKQIEVYTEHKKIPK</sequence>
<feature type="coiled-coil region" evidence="1">
    <location>
        <begin position="264"/>
        <end position="311"/>
    </location>
</feature>
<dbReference type="GO" id="GO:0016887">
    <property type="term" value="F:ATP hydrolysis activity"/>
    <property type="evidence" value="ECO:0007669"/>
    <property type="project" value="InterPro"/>
</dbReference>
<comment type="caution">
    <text evidence="3">The sequence shown here is derived from an EMBL/GenBank/DDBJ whole genome shotgun (WGS) entry which is preliminary data.</text>
</comment>
<accession>A0A4Q5LQS8</accession>
<name>A0A4Q5LQS8_9BACT</name>
<organism evidence="3 4">
    <name type="scientific">Emticicia agri</name>
    <dbReference type="NCBI Taxonomy" id="2492393"/>
    <lineage>
        <taxon>Bacteria</taxon>
        <taxon>Pseudomonadati</taxon>
        <taxon>Bacteroidota</taxon>
        <taxon>Cytophagia</taxon>
        <taxon>Cytophagales</taxon>
        <taxon>Leadbetterellaceae</taxon>
        <taxon>Emticicia</taxon>
    </lineage>
</organism>
<dbReference type="GO" id="GO:0006302">
    <property type="term" value="P:double-strand break repair"/>
    <property type="evidence" value="ECO:0007669"/>
    <property type="project" value="InterPro"/>
</dbReference>
<keyword evidence="1" id="KW-0175">Coiled coil</keyword>
<dbReference type="Gene3D" id="3.40.50.300">
    <property type="entry name" value="P-loop containing nucleotide triphosphate hydrolases"/>
    <property type="match status" value="1"/>
</dbReference>
<dbReference type="EMBL" id="SEWF01000090">
    <property type="protein sequence ID" value="RYU91805.1"/>
    <property type="molecule type" value="Genomic_DNA"/>
</dbReference>
<protein>
    <recommendedName>
        <fullName evidence="2">Rad50/SbcC-type AAA domain-containing protein</fullName>
    </recommendedName>
</protein>
<evidence type="ECO:0000313" key="3">
    <source>
        <dbReference type="EMBL" id="RYU91805.1"/>
    </source>
</evidence>
<reference evidence="3 4" key="1">
    <citation type="submission" date="2019-02" db="EMBL/GenBank/DDBJ databases">
        <title>Bacterial novel species Emticicia sp. 17J42-9 isolated from soil.</title>
        <authorList>
            <person name="Jung H.-Y."/>
        </authorList>
    </citation>
    <scope>NUCLEOTIDE SEQUENCE [LARGE SCALE GENOMIC DNA]</scope>
    <source>
        <strain evidence="3 4">17J42-9</strain>
    </source>
</reference>
<dbReference type="SUPFAM" id="SSF52540">
    <property type="entry name" value="P-loop containing nucleoside triphosphate hydrolases"/>
    <property type="match status" value="1"/>
</dbReference>
<dbReference type="Proteomes" id="UP000293162">
    <property type="component" value="Unassembled WGS sequence"/>
</dbReference>
<proteinExistence type="predicted"/>
<evidence type="ECO:0000256" key="1">
    <source>
        <dbReference type="SAM" id="Coils"/>
    </source>
</evidence>
<dbReference type="InterPro" id="IPR027417">
    <property type="entry name" value="P-loop_NTPase"/>
</dbReference>
<dbReference type="InterPro" id="IPR038729">
    <property type="entry name" value="Rad50/SbcC_AAA"/>
</dbReference>
<gene>
    <name evidence="3" type="ORF">EWM59_26705</name>
</gene>
<evidence type="ECO:0000259" key="2">
    <source>
        <dbReference type="Pfam" id="PF13476"/>
    </source>
</evidence>
<dbReference type="Pfam" id="PF13476">
    <property type="entry name" value="AAA_23"/>
    <property type="match status" value="1"/>
</dbReference>